<dbReference type="InterPro" id="IPR036388">
    <property type="entry name" value="WH-like_DNA-bd_sf"/>
</dbReference>
<dbReference type="EMBL" id="CP002100">
    <property type="protein sequence ID" value="ADN51850.1"/>
    <property type="molecule type" value="Genomic_DNA"/>
</dbReference>
<dbReference type="HOGENOM" id="CLU_1922924_0_0_2"/>
<dbReference type="SUPFAM" id="SSF46785">
    <property type="entry name" value="Winged helix' DNA-binding domain"/>
    <property type="match status" value="1"/>
</dbReference>
<dbReference type="STRING" id="572478.Vdis_2485"/>
<accession>E1QRN6</accession>
<evidence type="ECO:0008006" key="3">
    <source>
        <dbReference type="Google" id="ProtNLM"/>
    </source>
</evidence>
<gene>
    <name evidence="1" type="ordered locus">Vdis_2485</name>
</gene>
<dbReference type="AlphaFoldDB" id="E1QRN6"/>
<name>E1QRN6_VULDI</name>
<reference evidence="1 2" key="1">
    <citation type="journal article" date="2010" name="Stand. Genomic Sci.">
        <title>Complete genome sequence of Vulcanisaeta distributa type strain (IC-017).</title>
        <authorList>
            <person name="Mavromatis K."/>
            <person name="Sikorski J."/>
            <person name="Pabst E."/>
            <person name="Teshima H."/>
            <person name="Lapidus A."/>
            <person name="Lucas S."/>
            <person name="Nolan M."/>
            <person name="Glavina Del Rio T."/>
            <person name="Cheng J.F."/>
            <person name="Bruce D."/>
            <person name="Goodwin L."/>
            <person name="Pitluck S."/>
            <person name="Liolios K."/>
            <person name="Ivanova N."/>
            <person name="Mikhailova N."/>
            <person name="Pati A."/>
            <person name="Chen A."/>
            <person name="Palaniappan K."/>
            <person name="Land M."/>
            <person name="Hauser L."/>
            <person name="Chang Y.J."/>
            <person name="Jeffries C.D."/>
            <person name="Rohde M."/>
            <person name="Spring S."/>
            <person name="Goker M."/>
            <person name="Wirth R."/>
            <person name="Woyke T."/>
            <person name="Bristow J."/>
            <person name="Eisen J.A."/>
            <person name="Markowitz V."/>
            <person name="Hugenholtz P."/>
            <person name="Klenk H.P."/>
            <person name="Kyrpides N.C."/>
        </authorList>
    </citation>
    <scope>NUCLEOTIDE SEQUENCE [LARGE SCALE GENOMIC DNA]</scope>
    <source>
        <strain evidence="2">DSM 14429 / JCM 11212 / NBRC 100878 / IC-017</strain>
    </source>
</reference>
<evidence type="ECO:0000313" key="2">
    <source>
        <dbReference type="Proteomes" id="UP000006681"/>
    </source>
</evidence>
<dbReference type="GeneID" id="9753445"/>
<protein>
    <recommendedName>
        <fullName evidence="3">Transcriptional regulator, MarR family</fullName>
    </recommendedName>
</protein>
<keyword evidence="2" id="KW-1185">Reference proteome</keyword>
<dbReference type="RefSeq" id="WP_013337575.1">
    <property type="nucleotide sequence ID" value="NC_014537.1"/>
</dbReference>
<sequence length="141" mass="16326">MNLSLGEQILILIRERGPLTAEEIAYYLRRDIKEVTEELQYLEHDKLVTRVKRGLIFKKEAFDLTPTGLEEAQKAYEKLKSISERIISKINNINDEELEELLNQYVSLIPLMILLNLIPLELLMLMGLDMLLMGPVIIHGH</sequence>
<dbReference type="OrthoDB" id="29074at2157"/>
<dbReference type="InterPro" id="IPR036390">
    <property type="entry name" value="WH_DNA-bd_sf"/>
</dbReference>
<dbReference type="eggNOG" id="arCOG03748">
    <property type="taxonomic scope" value="Archaea"/>
</dbReference>
<dbReference type="KEGG" id="vdi:Vdis_2485"/>
<dbReference type="Proteomes" id="UP000006681">
    <property type="component" value="Chromosome"/>
</dbReference>
<evidence type="ECO:0000313" key="1">
    <source>
        <dbReference type="EMBL" id="ADN51850.1"/>
    </source>
</evidence>
<reference evidence="2" key="2">
    <citation type="journal article" date="2010" name="Stand. Genomic Sci.">
        <title>Complete genome sequence of Vulcanisaeta distributa type strain (IC-017T).</title>
        <authorList>
            <person name="Mavromatis K."/>
            <person name="Sikorski J."/>
            <person name="Pabst E."/>
            <person name="Teshima H."/>
            <person name="Lapidus A."/>
            <person name="Lucas S."/>
            <person name="Nolan M."/>
            <person name="Glavina Del Rio T."/>
            <person name="Cheng J."/>
            <person name="Bruce D."/>
            <person name="Goodwin L."/>
            <person name="Pitluck S."/>
            <person name="Liolios K."/>
            <person name="Ivanova N."/>
            <person name="Mikhailova N."/>
            <person name="Pati A."/>
            <person name="Chen A."/>
            <person name="Palaniappan K."/>
            <person name="Land M."/>
            <person name="Hauser L."/>
            <person name="Chang Y."/>
            <person name="Jeffries C."/>
            <person name="Rohde M."/>
            <person name="Spring S."/>
            <person name="Goker M."/>
            <person name="Wirth R."/>
            <person name="Woyke T."/>
            <person name="Bristow J."/>
            <person name="Eisen J."/>
            <person name="Markowitz V."/>
            <person name="Hugenholtz P."/>
            <person name="Klenk H."/>
            <person name="Kyrpides N."/>
        </authorList>
    </citation>
    <scope>NUCLEOTIDE SEQUENCE [LARGE SCALE GENOMIC DNA]</scope>
    <source>
        <strain evidence="2">DSM 14429 / JCM 11212 / NBRC 100878 / IC-017</strain>
    </source>
</reference>
<dbReference type="Gene3D" id="1.10.10.10">
    <property type="entry name" value="Winged helix-like DNA-binding domain superfamily/Winged helix DNA-binding domain"/>
    <property type="match status" value="1"/>
</dbReference>
<organism evidence="1 2">
    <name type="scientific">Vulcanisaeta distributa (strain DSM 14429 / JCM 11212 / NBRC 100878 / IC-017)</name>
    <dbReference type="NCBI Taxonomy" id="572478"/>
    <lineage>
        <taxon>Archaea</taxon>
        <taxon>Thermoproteota</taxon>
        <taxon>Thermoprotei</taxon>
        <taxon>Thermoproteales</taxon>
        <taxon>Thermoproteaceae</taxon>
        <taxon>Vulcanisaeta</taxon>
    </lineage>
</organism>
<proteinExistence type="predicted"/>